<dbReference type="GO" id="GO:0017040">
    <property type="term" value="F:N-acylsphingosine amidohydrolase activity"/>
    <property type="evidence" value="ECO:0007669"/>
    <property type="project" value="UniProtKB-EC"/>
</dbReference>
<comment type="caution">
    <text evidence="3">The sequence shown here is derived from an EMBL/GenBank/DDBJ whole genome shotgun (WGS) entry which is preliminary data.</text>
</comment>
<dbReference type="AlphaFoldDB" id="X6MAR9"/>
<dbReference type="OrthoDB" id="5273684at2759"/>
<dbReference type="Proteomes" id="UP000023152">
    <property type="component" value="Unassembled WGS sequence"/>
</dbReference>
<sequence>MQVPPFLKNCEFFKSKSSLCKKNKMASKFAVSVFLLSNLLSLTHAGADGDHASCHMTPAYPLPSNVKRQIVYCANKKRSLPWFDIDLDTDPYDRWKEIALTYKAEIQTVIDFIFHMNTFFQKDLLPIVEMRSSEILGRMPNDYGIEIEGLSAYTEVEVAKLIIVNSAYELSGLCTSIVAQNTDGSMYHGRNLDFGLYPGFNWTDFQWELTELLRPTLFNARMNKGGKVLYSA</sequence>
<gene>
    <name evidence="3" type="ORF">RFI_26627</name>
</gene>
<dbReference type="EMBL" id="ASPP01023163">
    <property type="protein sequence ID" value="ETO10751.1"/>
    <property type="molecule type" value="Genomic_DNA"/>
</dbReference>
<evidence type="ECO:0000259" key="2">
    <source>
        <dbReference type="Pfam" id="PF15508"/>
    </source>
</evidence>
<reference evidence="3 4" key="1">
    <citation type="journal article" date="2013" name="Curr. Biol.">
        <title>The Genome of the Foraminiferan Reticulomyxa filosa.</title>
        <authorList>
            <person name="Glockner G."/>
            <person name="Hulsmann N."/>
            <person name="Schleicher M."/>
            <person name="Noegel A.A."/>
            <person name="Eichinger L."/>
            <person name="Gallinger C."/>
            <person name="Pawlowski J."/>
            <person name="Sierra R."/>
            <person name="Euteneuer U."/>
            <person name="Pillet L."/>
            <person name="Moustafa A."/>
            <person name="Platzer M."/>
            <person name="Groth M."/>
            <person name="Szafranski K."/>
            <person name="Schliwa M."/>
        </authorList>
    </citation>
    <scope>NUCLEOTIDE SEQUENCE [LARGE SCALE GENOMIC DNA]</scope>
</reference>
<evidence type="ECO:0000256" key="1">
    <source>
        <dbReference type="ARBA" id="ARBA00011891"/>
    </source>
</evidence>
<dbReference type="Pfam" id="PF15508">
    <property type="entry name" value="NAAA-beta"/>
    <property type="match status" value="1"/>
</dbReference>
<feature type="domain" description="Acid ceramidase N-terminal" evidence="2">
    <location>
        <begin position="80"/>
        <end position="138"/>
    </location>
</feature>
<organism evidence="3 4">
    <name type="scientific">Reticulomyxa filosa</name>
    <dbReference type="NCBI Taxonomy" id="46433"/>
    <lineage>
        <taxon>Eukaryota</taxon>
        <taxon>Sar</taxon>
        <taxon>Rhizaria</taxon>
        <taxon>Retaria</taxon>
        <taxon>Foraminifera</taxon>
        <taxon>Monothalamids</taxon>
        <taxon>Reticulomyxidae</taxon>
        <taxon>Reticulomyxa</taxon>
    </lineage>
</organism>
<keyword evidence="4" id="KW-1185">Reference proteome</keyword>
<proteinExistence type="predicted"/>
<evidence type="ECO:0000313" key="4">
    <source>
        <dbReference type="Proteomes" id="UP000023152"/>
    </source>
</evidence>
<dbReference type="EC" id="3.5.1.23" evidence="1"/>
<dbReference type="PANTHER" id="PTHR28583:SF1">
    <property type="entry name" value="ACID CERAMIDASE"/>
    <property type="match status" value="1"/>
</dbReference>
<name>X6MAR9_RETFI</name>
<dbReference type="InterPro" id="IPR029130">
    <property type="entry name" value="Acid_ceramidase_N"/>
</dbReference>
<feature type="non-terminal residue" evidence="3">
    <location>
        <position position="232"/>
    </location>
</feature>
<evidence type="ECO:0000313" key="3">
    <source>
        <dbReference type="EMBL" id="ETO10751.1"/>
    </source>
</evidence>
<dbReference type="PANTHER" id="PTHR28583">
    <property type="entry name" value="ACID AMIDASE"/>
    <property type="match status" value="1"/>
</dbReference>
<accession>X6MAR9</accession>
<protein>
    <recommendedName>
        <fullName evidence="1">ceramidase</fullName>
        <ecNumber evidence="1">3.5.1.23</ecNumber>
    </recommendedName>
</protein>